<evidence type="ECO:0000256" key="4">
    <source>
        <dbReference type="ARBA" id="ARBA00022473"/>
    </source>
</evidence>
<proteinExistence type="inferred from homology"/>
<dbReference type="PROSITE" id="PS50835">
    <property type="entry name" value="IG_LIKE"/>
    <property type="match status" value="3"/>
</dbReference>
<feature type="domain" description="Ig-like" evidence="38">
    <location>
        <begin position="704"/>
        <end position="791"/>
    </location>
</feature>
<dbReference type="EC" id="2.7.10.1" evidence="2"/>
<keyword evidence="7" id="KW-0597">Phosphoprotein</keyword>
<name>A0A6J2PI60_COTGO</name>
<dbReference type="PANTHER" id="PTHR24416">
    <property type="entry name" value="TYROSINE-PROTEIN KINASE RECEPTOR"/>
    <property type="match status" value="1"/>
</dbReference>
<keyword evidence="8" id="KW-0808">Transferase</keyword>
<keyword evidence="20" id="KW-0325">Glycoprotein</keyword>
<keyword evidence="4" id="KW-0217">Developmental protein</keyword>
<dbReference type="InterPro" id="IPR008266">
    <property type="entry name" value="Tyr_kinase_AS"/>
</dbReference>
<dbReference type="PROSITE" id="PS50011">
    <property type="entry name" value="PROTEIN_KINASE_DOM"/>
    <property type="match status" value="1"/>
</dbReference>
<dbReference type="FunFam" id="1.10.510.10:FF:000140">
    <property type="entry name" value="Platelet-derived growth factor receptor beta"/>
    <property type="match status" value="1"/>
</dbReference>
<evidence type="ECO:0000256" key="22">
    <source>
        <dbReference type="ARBA" id="ARBA00029782"/>
    </source>
</evidence>
<feature type="active site" description="Proton acceptor" evidence="26">
    <location>
        <position position="1199"/>
    </location>
</feature>
<dbReference type="SMART" id="SM00409">
    <property type="entry name" value="IG"/>
    <property type="match status" value="7"/>
</dbReference>
<evidence type="ECO:0000256" key="27">
    <source>
        <dbReference type="PIRSR" id="PIRSR000615-2"/>
    </source>
</evidence>
<sequence>MDGVKAYLVFGGILVVLVSVTSGLSPPTIVSNEEEFILQPNSVFNISCTGKRNVIWAEPLPKNTFVYPGYYTATLFIYNATVENTGYYMCTYETQEGDQESEPEEDNEAGIYVFVPDLQNLFVPETPDNLVVAMDTLGVPISCRVSDPYSQVTLRSVPSGKEMPAYYDNKMGFFGSLFPGQYQCETIMNGHAIRSVIYTVETEAPAEIEDFDVEVKASGETVRAGQPFNVTCVSPIGLGFLQQWLHPKKQAIDAVQMKETLPDRVIYTLSIPQATSQDSGMYECSITHQISREVRVSSVAVTVFEESSFLALDHSGILGTEFVSLLEETEYTILIDAYPTPKVMWLKDSKSMPQNYYVHTKTSHLEGNRYQSILTLRQPLVKDNGNYTISALSGSRTAQFSFTLKVKAPTAMMFPPSSAPVLLPQVEEMVVPLHTPFTLTCRGEAKLAWETPLDVYEQTQEDNSGLFVTTITVDNATAMHTGDYTCFYSRNMTEDAEDSSIYIYVPDPAVPFVPSPVPFGNHVLSDHEEMEIQCRVSDPSANVTLVNVDTQQPVPSFYDSKRGALGVFTAGTYVCKALINGEEHYSGEYIVHGWTGGAALHVELTAKRTALLVGDTITITCLAQGSEILEDHWKYPGKLANRAIKTVHENKKAQEILYTLTIPQASTKDNGIYSCSITDIMSNESQTKELAVRVFASEFMFVWPEFREYESAELDEVREFRAEISSFPGAHVTWLKDGIPLNDVTAEISTSLRQFSETSYMSVLTLIRAKEEDSGNYTMRVENGDHSRDVGLILEVKVPAVIVDLMDIHHGSATGQSVVCITRGQPTPVVEWFICKNMKHCANDSSSWVSLPANSTDITMDSHFDEDSNLESHVMFGHLESTLAVRCLAKNEMAMVSREVKLVSNGPHPELTVAAAVLVLLVIVIISLIVLVIIWKQKPRYEIRWRVIESVSPDGHEYIYVDPMQLPYDSRWEFPRDRLVLGRILGSGAFGKVVEGTAYGLSRSQPVMKVAVKMLKPTARSSEKQALMSELKIMTHLGPHLNIVNLLGACTKSGPIYIITEYCFYGDLVNHLHKNRENFLTLEPEKSKKELDIFGINPTDESSRSYVILSFESKGDYMDMKQSDNTQYVPMLEMSNGSKYSDIQRSDYDQPPSPKEGEMDDLLPNDMNEGLTTTDLLSFTYQVAKGMEFLSSKNCVHRDLAARNVLLSQGKIVKICDFGLARDIMHDNNYVSKGSTFLPVKWMAPESIFDNMYTTLSDVWSYGILLWEIFSLGGTPYPGMVVDSSFYNKIKSGYRMSKPEHAPDDVYEMMMKCWNSEQEKRPTFLGLSESVSSLLPSSYKRHYEKVNHEFLKSDHPAVTRVCVENDDAYIGITYKNQGKLKDRESGFDEQRLSSDSGYIIPLPDLDPISDDEYGKRNRHGSETSEESAIETGSSTSTFAKREGETLEDITLLDEMCLDCSDLGEDSFL</sequence>
<feature type="binding site" evidence="27">
    <location>
        <begin position="986"/>
        <end position="993"/>
    </location>
    <ligand>
        <name>ATP</name>
        <dbReference type="ChEBI" id="CHEBI:30616"/>
    </ligand>
</feature>
<comment type="subunit">
    <text evidence="25">Interacts with homodimeric pdgfa, pdgfb and pdgfc, and with heterodimers formed by pdgfa and pdgfb. Monomer in the absence of bound ligand. Interaction with dimeric pdgfa, pdgfb and/or pdgfc leads to receptor dimerization, where both pdgfra homodimers and heterodimers with pdgfrb are observed.</text>
</comment>
<dbReference type="SUPFAM" id="SSF48726">
    <property type="entry name" value="Immunoglobulin"/>
    <property type="match status" value="6"/>
</dbReference>
<dbReference type="InterPro" id="IPR003598">
    <property type="entry name" value="Ig_sub2"/>
</dbReference>
<feature type="transmembrane region" description="Helical" evidence="35">
    <location>
        <begin position="911"/>
        <end position="935"/>
    </location>
</feature>
<comment type="similarity">
    <text evidence="33">Belongs to the protein kinase superfamily. Tyr protein kinase family. CSF-1/PDGF receptor subfamily.</text>
</comment>
<feature type="disulfide bond" evidence="31">
    <location>
        <begin position="441"/>
        <end position="486"/>
    </location>
</feature>
<dbReference type="GeneID" id="115006742"/>
<reference evidence="40" key="1">
    <citation type="submission" date="2025-08" db="UniProtKB">
        <authorList>
            <consortium name="RefSeq"/>
        </authorList>
    </citation>
    <scope>IDENTIFICATION</scope>
</reference>
<feature type="domain" description="Protein kinase" evidence="37">
    <location>
        <begin position="979"/>
        <end position="1351"/>
    </location>
</feature>
<keyword evidence="13 27" id="KW-0067">ATP-binding</keyword>
<feature type="site" description="Important for interaction with phosphotyrosine-binding proteins" evidence="29">
    <location>
        <position position="1343"/>
    </location>
</feature>
<dbReference type="InterPro" id="IPR020635">
    <property type="entry name" value="Tyr_kinase_cat_dom"/>
</dbReference>
<dbReference type="Pfam" id="PF07679">
    <property type="entry name" value="I-set"/>
    <property type="match status" value="3"/>
</dbReference>
<keyword evidence="5" id="KW-1003">Cell membrane</keyword>
<feature type="domain" description="Ig-like" evidence="38">
    <location>
        <begin position="614"/>
        <end position="691"/>
    </location>
</feature>
<evidence type="ECO:0000256" key="6">
    <source>
        <dbReference type="ARBA" id="ARBA00022500"/>
    </source>
</evidence>
<dbReference type="InterPro" id="IPR036179">
    <property type="entry name" value="Ig-like_dom_sf"/>
</dbReference>
<dbReference type="InterPro" id="IPR001824">
    <property type="entry name" value="Tyr_kinase_rcpt_3_CS"/>
</dbReference>
<keyword evidence="11 27" id="KW-0547">Nucleotide-binding</keyword>
<evidence type="ECO:0000256" key="11">
    <source>
        <dbReference type="ARBA" id="ARBA00022741"/>
    </source>
</evidence>
<evidence type="ECO:0000256" key="29">
    <source>
        <dbReference type="PIRSR" id="PIRSR000615-4"/>
    </source>
</evidence>
<keyword evidence="16 35" id="KW-0472">Membrane</keyword>
<gene>
    <name evidence="40" type="primary">pdgfra</name>
</gene>
<dbReference type="InterPro" id="IPR007110">
    <property type="entry name" value="Ig-like_dom"/>
</dbReference>
<feature type="region of interest" description="Disordered" evidence="34">
    <location>
        <begin position="1392"/>
        <end position="1440"/>
    </location>
</feature>
<dbReference type="OrthoDB" id="9936425at2759"/>
<evidence type="ECO:0000256" key="20">
    <source>
        <dbReference type="ARBA" id="ARBA00023180"/>
    </source>
</evidence>
<evidence type="ECO:0000256" key="12">
    <source>
        <dbReference type="ARBA" id="ARBA00022777"/>
    </source>
</evidence>
<evidence type="ECO:0000256" key="7">
    <source>
        <dbReference type="ARBA" id="ARBA00022553"/>
    </source>
</evidence>
<evidence type="ECO:0000256" key="10">
    <source>
        <dbReference type="ARBA" id="ARBA00022737"/>
    </source>
</evidence>
<keyword evidence="15 35" id="KW-1133">Transmembrane helix</keyword>
<keyword evidence="6" id="KW-0145">Chemotaxis</keyword>
<evidence type="ECO:0000259" key="38">
    <source>
        <dbReference type="PROSITE" id="PS50835"/>
    </source>
</evidence>
<dbReference type="GO" id="GO:0043235">
    <property type="term" value="C:receptor complex"/>
    <property type="evidence" value="ECO:0007669"/>
    <property type="project" value="TreeGrafter"/>
</dbReference>
<dbReference type="PROSITE" id="PS00109">
    <property type="entry name" value="PROTEIN_KINASE_TYR"/>
    <property type="match status" value="1"/>
</dbReference>
<dbReference type="FunFam" id="2.60.40.10:FF:000223">
    <property type="entry name" value="Platelet-derived growth factor receptor beta"/>
    <property type="match status" value="1"/>
</dbReference>
<comment type="catalytic activity">
    <reaction evidence="24">
        <text>L-tyrosyl-[protein] + ATP = O-phospho-L-tyrosyl-[protein] + ADP + H(+)</text>
        <dbReference type="Rhea" id="RHEA:10596"/>
        <dbReference type="Rhea" id="RHEA-COMP:10136"/>
        <dbReference type="Rhea" id="RHEA-COMP:20101"/>
        <dbReference type="ChEBI" id="CHEBI:15378"/>
        <dbReference type="ChEBI" id="CHEBI:30616"/>
        <dbReference type="ChEBI" id="CHEBI:46858"/>
        <dbReference type="ChEBI" id="CHEBI:61978"/>
        <dbReference type="ChEBI" id="CHEBI:456216"/>
        <dbReference type="EC" id="2.7.10.1"/>
    </reaction>
</comment>
<evidence type="ECO:0000256" key="9">
    <source>
        <dbReference type="ARBA" id="ARBA00022692"/>
    </source>
</evidence>
<dbReference type="SMART" id="SM00408">
    <property type="entry name" value="IGc2"/>
    <property type="match status" value="4"/>
</dbReference>
<organism evidence="39 40">
    <name type="scientific">Cottoperca gobio</name>
    <name type="common">Frogmouth</name>
    <name type="synonym">Aphritis gobio</name>
    <dbReference type="NCBI Taxonomy" id="56716"/>
    <lineage>
        <taxon>Eukaryota</taxon>
        <taxon>Metazoa</taxon>
        <taxon>Chordata</taxon>
        <taxon>Craniata</taxon>
        <taxon>Vertebrata</taxon>
        <taxon>Euteleostomi</taxon>
        <taxon>Actinopterygii</taxon>
        <taxon>Neopterygii</taxon>
        <taxon>Teleostei</taxon>
        <taxon>Neoteleostei</taxon>
        <taxon>Acanthomorphata</taxon>
        <taxon>Eupercaria</taxon>
        <taxon>Perciformes</taxon>
        <taxon>Notothenioidei</taxon>
        <taxon>Bovichtidae</taxon>
        <taxon>Cottoperca</taxon>
    </lineage>
</organism>
<evidence type="ECO:0000256" key="1">
    <source>
        <dbReference type="ARBA" id="ARBA00004251"/>
    </source>
</evidence>
<dbReference type="GO" id="GO:0006935">
    <property type="term" value="P:chemotaxis"/>
    <property type="evidence" value="ECO:0007669"/>
    <property type="project" value="UniProtKB-KW"/>
</dbReference>
<evidence type="ECO:0000256" key="35">
    <source>
        <dbReference type="SAM" id="Phobius"/>
    </source>
</evidence>
<dbReference type="Gene3D" id="3.30.200.20">
    <property type="entry name" value="Phosphorylase Kinase, domain 1"/>
    <property type="match status" value="1"/>
</dbReference>
<feature type="region of interest" description="Disordered" evidence="34">
    <location>
        <begin position="1140"/>
        <end position="1160"/>
    </location>
</feature>
<keyword evidence="10" id="KW-0677">Repeat</keyword>
<dbReference type="Pfam" id="PF25305">
    <property type="entry name" value="Ig_PDGFR_d4"/>
    <property type="match status" value="1"/>
</dbReference>
<keyword evidence="28" id="KW-0460">Magnesium</keyword>
<evidence type="ECO:0000313" key="40">
    <source>
        <dbReference type="RefSeq" id="XP_029285044.1"/>
    </source>
</evidence>
<dbReference type="InterPro" id="IPR027290">
    <property type="entry name" value="PDGFRA"/>
</dbReference>
<dbReference type="PANTHER" id="PTHR24416:SF52">
    <property type="entry name" value="PLATELET-DERIVED GROWTH FACTOR RECEPTOR ALPHA"/>
    <property type="match status" value="1"/>
</dbReference>
<dbReference type="InterPro" id="IPR013098">
    <property type="entry name" value="Ig_I-set"/>
</dbReference>
<evidence type="ECO:0000256" key="36">
    <source>
        <dbReference type="SAM" id="SignalP"/>
    </source>
</evidence>
<dbReference type="PIRSF" id="PIRSF500950">
    <property type="entry name" value="Alpha-PDGF_receptor"/>
    <property type="match status" value="1"/>
</dbReference>
<dbReference type="FunCoup" id="A0A6J2PI60">
    <property type="interactions" value="1176"/>
</dbReference>
<evidence type="ECO:0000256" key="24">
    <source>
        <dbReference type="ARBA" id="ARBA00051243"/>
    </source>
</evidence>
<dbReference type="RefSeq" id="XP_029285044.1">
    <property type="nucleotide sequence ID" value="XM_029429184.1"/>
</dbReference>
<dbReference type="PIRSF" id="PIRSF000615">
    <property type="entry name" value="TyrPK_CSF1-R"/>
    <property type="match status" value="1"/>
</dbReference>
<dbReference type="PROSITE" id="PS00240">
    <property type="entry name" value="RECEPTOR_TYR_KIN_III"/>
    <property type="match status" value="1"/>
</dbReference>
<dbReference type="Pfam" id="PF07714">
    <property type="entry name" value="PK_Tyr_Ser-Thr"/>
    <property type="match status" value="1"/>
</dbReference>
<feature type="binding site" evidence="27">
    <location>
        <position position="1203"/>
    </location>
    <ligand>
        <name>ATP</name>
        <dbReference type="ChEBI" id="CHEBI:30616"/>
    </ligand>
</feature>
<dbReference type="SMART" id="SM00219">
    <property type="entry name" value="TyrKc"/>
    <property type="match status" value="1"/>
</dbReference>
<feature type="disulfide bond" evidence="31">
    <location>
        <begin position="621"/>
        <end position="675"/>
    </location>
</feature>
<evidence type="ECO:0000256" key="19">
    <source>
        <dbReference type="ARBA" id="ARBA00023170"/>
    </source>
</evidence>
<feature type="binding site" evidence="27">
    <location>
        <begin position="1061"/>
        <end position="1067"/>
    </location>
    <ligand>
        <name>ATP</name>
        <dbReference type="ChEBI" id="CHEBI:30616"/>
    </ligand>
</feature>
<feature type="binding site" evidence="30">
    <location>
        <begin position="985"/>
        <end position="993"/>
    </location>
    <ligand>
        <name>ATP</name>
        <dbReference type="ChEBI" id="CHEBI:30616"/>
    </ligand>
</feature>
<evidence type="ECO:0000256" key="3">
    <source>
        <dbReference type="ARBA" id="ARBA00016938"/>
    </source>
</evidence>
<feature type="binding site" evidence="28">
    <location>
        <position position="1217"/>
    </location>
    <ligand>
        <name>Mg(2+)</name>
        <dbReference type="ChEBI" id="CHEBI:18420"/>
    </ligand>
</feature>
<keyword evidence="12" id="KW-0418">Kinase</keyword>
<dbReference type="GO" id="GO:0048407">
    <property type="term" value="F:platelet-derived growth factor binding"/>
    <property type="evidence" value="ECO:0007669"/>
    <property type="project" value="TreeGrafter"/>
</dbReference>
<dbReference type="CTD" id="5156"/>
<evidence type="ECO:0000256" key="15">
    <source>
        <dbReference type="ARBA" id="ARBA00022989"/>
    </source>
</evidence>
<evidence type="ECO:0000256" key="18">
    <source>
        <dbReference type="ARBA" id="ARBA00023157"/>
    </source>
</evidence>
<evidence type="ECO:0000256" key="21">
    <source>
        <dbReference type="ARBA" id="ARBA00023319"/>
    </source>
</evidence>
<accession>A0A6J2PI60</accession>
<dbReference type="Proteomes" id="UP000504630">
    <property type="component" value="Chromosome 4"/>
</dbReference>
<dbReference type="FunFam" id="2.60.40.10:FF:000720">
    <property type="entry name" value="Platelet-derived growth factor receptor alpha"/>
    <property type="match status" value="1"/>
</dbReference>
<dbReference type="PROSITE" id="PS00107">
    <property type="entry name" value="PROTEIN_KINASE_ATP"/>
    <property type="match status" value="1"/>
</dbReference>
<keyword evidence="28" id="KW-0479">Metal-binding</keyword>
<dbReference type="PRINTS" id="PR01832">
    <property type="entry name" value="VEGFRECEPTOR"/>
</dbReference>
<keyword evidence="9 33" id="KW-0812">Transmembrane</keyword>
<evidence type="ECO:0000256" key="32">
    <source>
        <dbReference type="PROSITE-ProRule" id="PRU10141"/>
    </source>
</evidence>
<keyword evidence="19 33" id="KW-0675">Receptor</keyword>
<keyword evidence="39" id="KW-1185">Reference proteome</keyword>
<dbReference type="SUPFAM" id="SSF56112">
    <property type="entry name" value="Protein kinase-like (PK-like)"/>
    <property type="match status" value="1"/>
</dbReference>
<evidence type="ECO:0000256" key="2">
    <source>
        <dbReference type="ARBA" id="ARBA00011902"/>
    </source>
</evidence>
<keyword evidence="14" id="KW-0832">Ubl conjugation</keyword>
<dbReference type="Pfam" id="PF00047">
    <property type="entry name" value="ig"/>
    <property type="match status" value="1"/>
</dbReference>
<evidence type="ECO:0000256" key="5">
    <source>
        <dbReference type="ARBA" id="ARBA00022475"/>
    </source>
</evidence>
<comment type="subcellular location">
    <subcellularLocation>
        <location evidence="1">Cell membrane</location>
        <topology evidence="1">Single-pass type I membrane protein</topology>
    </subcellularLocation>
    <subcellularLocation>
        <location evidence="33">Membrane</location>
        <topology evidence="33">Single-pass type I membrane protein</topology>
    </subcellularLocation>
</comment>
<feature type="binding site" evidence="28">
    <location>
        <position position="1204"/>
    </location>
    <ligand>
        <name>Mg(2+)</name>
        <dbReference type="ChEBI" id="CHEBI:18420"/>
    </ligand>
</feature>
<dbReference type="Gene3D" id="2.60.40.10">
    <property type="entry name" value="Immunoglobulins"/>
    <property type="match status" value="9"/>
</dbReference>
<evidence type="ECO:0000256" key="14">
    <source>
        <dbReference type="ARBA" id="ARBA00022843"/>
    </source>
</evidence>
<evidence type="ECO:0000256" key="30">
    <source>
        <dbReference type="PIRSR" id="PIRSR500950-51"/>
    </source>
</evidence>
<feature type="disulfide bond" evidence="31">
    <location>
        <begin position="534"/>
        <end position="575"/>
    </location>
</feature>
<dbReference type="InParanoid" id="A0A6J2PI60"/>
<evidence type="ECO:0000313" key="39">
    <source>
        <dbReference type="Proteomes" id="UP000504630"/>
    </source>
</evidence>
<evidence type="ECO:0000256" key="34">
    <source>
        <dbReference type="SAM" id="MobiDB-lite"/>
    </source>
</evidence>
<evidence type="ECO:0000256" key="28">
    <source>
        <dbReference type="PIRSR" id="PIRSR000615-3"/>
    </source>
</evidence>
<dbReference type="InterPro" id="IPR011009">
    <property type="entry name" value="Kinase-like_dom_sf"/>
</dbReference>
<feature type="disulfide bond" evidence="31">
    <location>
        <begin position="820"/>
        <end position="887"/>
    </location>
</feature>
<evidence type="ECO:0000256" key="25">
    <source>
        <dbReference type="ARBA" id="ARBA00064866"/>
    </source>
</evidence>
<evidence type="ECO:0000256" key="8">
    <source>
        <dbReference type="ARBA" id="ARBA00022679"/>
    </source>
</evidence>
<evidence type="ECO:0000256" key="26">
    <source>
        <dbReference type="PIRSR" id="PIRSR000615-1"/>
    </source>
</evidence>
<dbReference type="InterPro" id="IPR017441">
    <property type="entry name" value="Protein_kinase_ATP_BS"/>
</dbReference>
<dbReference type="GO" id="GO:0048701">
    <property type="term" value="P:embryonic cranial skeleton morphogenesis"/>
    <property type="evidence" value="ECO:0007669"/>
    <property type="project" value="TreeGrafter"/>
</dbReference>
<keyword evidence="21 33" id="KW-0393">Immunoglobulin domain</keyword>
<dbReference type="InterPro" id="IPR003599">
    <property type="entry name" value="Ig_sub"/>
</dbReference>
<dbReference type="GO" id="GO:0001667">
    <property type="term" value="P:ameboidal-type cell migration"/>
    <property type="evidence" value="ECO:0007669"/>
    <property type="project" value="UniProtKB-ARBA"/>
</dbReference>
<evidence type="ECO:0000256" key="17">
    <source>
        <dbReference type="ARBA" id="ARBA00023137"/>
    </source>
</evidence>
<keyword evidence="36" id="KW-0732">Signal</keyword>
<feature type="compositionally biased region" description="Basic and acidic residues" evidence="34">
    <location>
        <begin position="1412"/>
        <end position="1422"/>
    </location>
</feature>
<dbReference type="InterPro" id="IPR013151">
    <property type="entry name" value="Immunoglobulin_dom"/>
</dbReference>
<dbReference type="FunFam" id="3.30.200.20:FF:000025">
    <property type="entry name" value="Platelet-derived growth factor receptor alpha"/>
    <property type="match status" value="1"/>
</dbReference>
<dbReference type="KEGG" id="cgob:115006742"/>
<feature type="domain" description="Ig-like" evidence="38">
    <location>
        <begin position="205"/>
        <end position="302"/>
    </location>
</feature>
<feature type="chain" id="PRO_5026983204" description="Platelet-derived growth factor receptor alpha" evidence="36">
    <location>
        <begin position="24"/>
        <end position="1468"/>
    </location>
</feature>
<protein>
    <recommendedName>
        <fullName evidence="3">Platelet-derived growth factor receptor alpha</fullName>
        <ecNumber evidence="2">2.7.10.1</ecNumber>
    </recommendedName>
    <alternativeName>
        <fullName evidence="23">Alpha platelet-derived growth factor receptor</fullName>
    </alternativeName>
    <alternativeName>
        <fullName evidence="22">Alpha-type platelet-derived growth factor receptor</fullName>
    </alternativeName>
</protein>
<dbReference type="GO" id="GO:0005524">
    <property type="term" value="F:ATP binding"/>
    <property type="evidence" value="ECO:0007669"/>
    <property type="project" value="UniProtKB-UniRule"/>
</dbReference>
<keyword evidence="17" id="KW-0829">Tyrosine-protein kinase</keyword>
<feature type="signal peptide" evidence="36">
    <location>
        <begin position="1"/>
        <end position="23"/>
    </location>
</feature>
<keyword evidence="18 31" id="KW-1015">Disulfide bond</keyword>
<evidence type="ECO:0000259" key="37">
    <source>
        <dbReference type="PROSITE" id="PS50011"/>
    </source>
</evidence>
<evidence type="ECO:0000256" key="23">
    <source>
        <dbReference type="ARBA" id="ARBA00030503"/>
    </source>
</evidence>
<dbReference type="InterPro" id="IPR050122">
    <property type="entry name" value="RTK"/>
</dbReference>
<evidence type="ECO:0000256" key="33">
    <source>
        <dbReference type="RuleBase" id="RU000311"/>
    </source>
</evidence>
<dbReference type="InterPro" id="IPR013783">
    <property type="entry name" value="Ig-like_fold"/>
</dbReference>
<dbReference type="GO" id="GO:0046872">
    <property type="term" value="F:metal ion binding"/>
    <property type="evidence" value="ECO:0007669"/>
    <property type="project" value="UniProtKB-KW"/>
</dbReference>
<dbReference type="InterPro" id="IPR000719">
    <property type="entry name" value="Prot_kinase_dom"/>
</dbReference>
<evidence type="ECO:0000256" key="16">
    <source>
        <dbReference type="ARBA" id="ARBA00023136"/>
    </source>
</evidence>
<dbReference type="GO" id="GO:0005018">
    <property type="term" value="F:platelet-derived growth factor alpha-receptor activity"/>
    <property type="evidence" value="ECO:0007669"/>
    <property type="project" value="InterPro"/>
</dbReference>
<dbReference type="GO" id="GO:0005886">
    <property type="term" value="C:plasma membrane"/>
    <property type="evidence" value="ECO:0007669"/>
    <property type="project" value="UniProtKB-SubCell"/>
</dbReference>
<feature type="binding site" evidence="27 32">
    <location>
        <position position="1013"/>
    </location>
    <ligand>
        <name>ATP</name>
        <dbReference type="ChEBI" id="CHEBI:30616"/>
    </ligand>
</feature>
<feature type="binding site" evidence="28">
    <location>
        <position position="958"/>
    </location>
    <ligand>
        <name>Mg(2+)</name>
        <dbReference type="ChEBI" id="CHEBI:18420"/>
    </ligand>
</feature>
<evidence type="ECO:0000256" key="13">
    <source>
        <dbReference type="ARBA" id="ARBA00022840"/>
    </source>
</evidence>
<dbReference type="Gene3D" id="1.10.510.10">
    <property type="entry name" value="Transferase(Phosphotransferase) domain 1"/>
    <property type="match status" value="1"/>
</dbReference>
<dbReference type="InterPro" id="IPR001245">
    <property type="entry name" value="Ser-Thr/Tyr_kinase_cat_dom"/>
</dbReference>
<evidence type="ECO:0000256" key="31">
    <source>
        <dbReference type="PIRSR" id="PIRSR500950-52"/>
    </source>
</evidence>